<keyword evidence="3" id="KW-1185">Reference proteome</keyword>
<feature type="transmembrane region" description="Helical" evidence="1">
    <location>
        <begin position="171"/>
        <end position="192"/>
    </location>
</feature>
<keyword evidence="1" id="KW-0812">Transmembrane</keyword>
<dbReference type="GO" id="GO:0016491">
    <property type="term" value="F:oxidoreductase activity"/>
    <property type="evidence" value="ECO:0007669"/>
    <property type="project" value="InterPro"/>
</dbReference>
<dbReference type="PANTHER" id="PTHR43745">
    <property type="entry name" value="NITROREDUCTASE MJ1384-RELATED"/>
    <property type="match status" value="1"/>
</dbReference>
<proteinExistence type="predicted"/>
<sequence length="261" mass="29744">MNSVPHDYYLRFLDPIVYDDVLDFHSKGNYILHPAFQPSTALHFIDEKHLERLTGNELRLYPDMDICLPTRINKTSSPLNRNESCEKFTKANITFDLIEDLVSPLISKNTDHYKRGYPSGGALYPIEVFICSLMSDEPTWPCPEKILHLLPQSAKFEIVQNSECTNELRSAILSTSGTIGTPSLAIIYIAYLPKTMFKYRYRGYRLALMEAGSIYMLIDLQAKNLNLQSRLWSAYTDSMLCKSLGLNPALFLPLSVQFVGE</sequence>
<reference evidence="2 3" key="1">
    <citation type="submission" date="2020-08" db="EMBL/GenBank/DDBJ databases">
        <title>Pseudomonas sp. nov.</title>
        <authorList>
            <person name="Gieschler S."/>
            <person name="Fiedler G."/>
            <person name="Brinks E."/>
            <person name="Boehnlein C."/>
            <person name="Franz C.M.A.P."/>
            <person name="Kabisch J."/>
        </authorList>
    </citation>
    <scope>NUCLEOTIDE SEQUENCE [LARGE SCALE GENOMIC DNA]</scope>
    <source>
        <strain evidence="2 3">MBT-1</strain>
    </source>
</reference>
<name>A0A7X1GA14_9PSED</name>
<dbReference type="RefSeq" id="WP_166591686.1">
    <property type="nucleotide sequence ID" value="NZ_CP130043.1"/>
</dbReference>
<evidence type="ECO:0000256" key="1">
    <source>
        <dbReference type="SAM" id="Phobius"/>
    </source>
</evidence>
<dbReference type="InterPro" id="IPR052544">
    <property type="entry name" value="Bacteriocin_Proc_Enz"/>
</dbReference>
<accession>A0A7X1GA14</accession>
<dbReference type="SUPFAM" id="SSF55469">
    <property type="entry name" value="FMN-dependent nitroreductase-like"/>
    <property type="match status" value="1"/>
</dbReference>
<dbReference type="AlphaFoldDB" id="A0A7X1GA14"/>
<dbReference type="InterPro" id="IPR000415">
    <property type="entry name" value="Nitroreductase-like"/>
</dbReference>
<dbReference type="Proteomes" id="UP000526003">
    <property type="component" value="Unassembled WGS sequence"/>
</dbReference>
<evidence type="ECO:0000313" key="2">
    <source>
        <dbReference type="EMBL" id="MBC2688647.1"/>
    </source>
</evidence>
<evidence type="ECO:0000313" key="3">
    <source>
        <dbReference type="Proteomes" id="UP000526003"/>
    </source>
</evidence>
<keyword evidence="1" id="KW-0472">Membrane</keyword>
<dbReference type="CDD" id="cd02142">
    <property type="entry name" value="McbC_SagB-like_oxidoreductase"/>
    <property type="match status" value="1"/>
</dbReference>
<gene>
    <name evidence="2" type="ORF">H7995_02410</name>
</gene>
<dbReference type="Gene3D" id="3.40.109.10">
    <property type="entry name" value="NADH Oxidase"/>
    <property type="match status" value="1"/>
</dbReference>
<comment type="caution">
    <text evidence="2">The sequence shown here is derived from an EMBL/GenBank/DDBJ whole genome shotgun (WGS) entry which is preliminary data.</text>
</comment>
<dbReference type="PANTHER" id="PTHR43745:SF2">
    <property type="entry name" value="NITROREDUCTASE MJ1384-RELATED"/>
    <property type="match status" value="1"/>
</dbReference>
<protein>
    <submittedName>
        <fullName evidence="2">SagB/ThcOx family dehydrogenase</fullName>
    </submittedName>
</protein>
<dbReference type="EMBL" id="JACMYG010000002">
    <property type="protein sequence ID" value="MBC2688647.1"/>
    <property type="molecule type" value="Genomic_DNA"/>
</dbReference>
<keyword evidence="1" id="KW-1133">Transmembrane helix</keyword>
<organism evidence="2 3">
    <name type="scientific">Pseudomonas kielensis</name>
    <dbReference type="NCBI Taxonomy" id="2762577"/>
    <lineage>
        <taxon>Bacteria</taxon>
        <taxon>Pseudomonadati</taxon>
        <taxon>Pseudomonadota</taxon>
        <taxon>Gammaproteobacteria</taxon>
        <taxon>Pseudomonadales</taxon>
        <taxon>Pseudomonadaceae</taxon>
        <taxon>Pseudomonas</taxon>
    </lineage>
</organism>